<dbReference type="GO" id="GO:0016887">
    <property type="term" value="F:ATP hydrolysis activity"/>
    <property type="evidence" value="ECO:0007669"/>
    <property type="project" value="UniProtKB-UniRule"/>
</dbReference>
<dbReference type="GO" id="GO:0140663">
    <property type="term" value="F:ATP-dependent FeS chaperone activity"/>
    <property type="evidence" value="ECO:0007669"/>
    <property type="project" value="InterPro"/>
</dbReference>
<dbReference type="AlphaFoldDB" id="J4V0A1"/>
<evidence type="ECO:0000256" key="5">
    <source>
        <dbReference type="ARBA" id="ARBA00023014"/>
    </source>
</evidence>
<dbReference type="EMBL" id="JH611156">
    <property type="protein sequence ID" value="EJP72052.1"/>
    <property type="molecule type" value="Genomic_DNA"/>
</dbReference>
<dbReference type="SUPFAM" id="SSF52540">
    <property type="entry name" value="P-loop containing nucleoside triphosphate hydrolases"/>
    <property type="match status" value="1"/>
</dbReference>
<feature type="binding site" evidence="6">
    <location>
        <begin position="12"/>
        <end position="19"/>
    </location>
    <ligand>
        <name>ATP</name>
        <dbReference type="ChEBI" id="CHEBI:30616"/>
    </ligand>
</feature>
<dbReference type="InterPro" id="IPR027417">
    <property type="entry name" value="P-loop_NTPase"/>
</dbReference>
<comment type="similarity">
    <text evidence="6">Belongs to the Mrp/NBP35 ATP-binding proteins family.</text>
</comment>
<evidence type="ECO:0000256" key="3">
    <source>
        <dbReference type="ARBA" id="ARBA00022840"/>
    </source>
</evidence>
<keyword evidence="5 6" id="KW-0411">Iron-sulfur</keyword>
<dbReference type="InterPro" id="IPR044304">
    <property type="entry name" value="NUBPL-like"/>
</dbReference>
<keyword evidence="4 6" id="KW-0408">Iron</keyword>
<keyword evidence="3 6" id="KW-0067">ATP-binding</keyword>
<dbReference type="CDD" id="cd02037">
    <property type="entry name" value="Mrp_NBP35"/>
    <property type="match status" value="1"/>
</dbReference>
<proteinExistence type="inferred from homology"/>
<protein>
    <recommendedName>
        <fullName evidence="6">Iron-sulfur cluster carrier protein</fullName>
    </recommendedName>
</protein>
<dbReference type="GO" id="GO:0046872">
    <property type="term" value="F:metal ion binding"/>
    <property type="evidence" value="ECO:0007669"/>
    <property type="project" value="UniProtKB-KW"/>
</dbReference>
<evidence type="ECO:0000256" key="6">
    <source>
        <dbReference type="HAMAP-Rule" id="MF_02040"/>
    </source>
</evidence>
<dbReference type="HAMAP" id="MF_02040">
    <property type="entry name" value="Mrp_NBP35"/>
    <property type="match status" value="1"/>
</dbReference>
<keyword evidence="6" id="KW-0378">Hydrolase</keyword>
<dbReference type="STRING" id="1123866.NT01SARS_0537"/>
<reference evidence="7 8" key="1">
    <citation type="journal article" date="2012" name="ISME J.">
        <title>Genomic insights to SAR86, an abundant and uncultivated marine bacterial lineage.</title>
        <authorList>
            <person name="Dupont C.L."/>
            <person name="Rusch D.B."/>
            <person name="Yooseph S."/>
            <person name="Lombardo M.J."/>
            <person name="Richter R.A."/>
            <person name="Valas R."/>
            <person name="Novotny M."/>
            <person name="Yee-Greenbaum J."/>
            <person name="Selengut J.D."/>
            <person name="Haft D.H."/>
            <person name="Halpern A.L."/>
            <person name="Lasken R.S."/>
            <person name="Nealson K."/>
            <person name="Friedman R."/>
            <person name="Venter J.C."/>
        </authorList>
    </citation>
    <scope>NUCLEOTIDE SEQUENCE [LARGE SCALE GENOMIC DNA]</scope>
</reference>
<keyword evidence="2 6" id="KW-0547">Nucleotide-binding</keyword>
<keyword evidence="1 6" id="KW-0479">Metal-binding</keyword>
<dbReference type="Gene3D" id="3.40.50.300">
    <property type="entry name" value="P-loop containing nucleotide triphosphate hydrolases"/>
    <property type="match status" value="1"/>
</dbReference>
<dbReference type="GO" id="GO:0051539">
    <property type="term" value="F:4 iron, 4 sulfur cluster binding"/>
    <property type="evidence" value="ECO:0007669"/>
    <property type="project" value="TreeGrafter"/>
</dbReference>
<comment type="subunit">
    <text evidence="6">Homodimer.</text>
</comment>
<comment type="function">
    <text evidence="6">Binds and transfers iron-sulfur (Fe-S) clusters to target apoproteins. Can hydrolyze ATP.</text>
</comment>
<dbReference type="GO" id="GO:0005524">
    <property type="term" value="F:ATP binding"/>
    <property type="evidence" value="ECO:0007669"/>
    <property type="project" value="UniProtKB-UniRule"/>
</dbReference>
<dbReference type="PANTHER" id="PTHR42961:SF2">
    <property type="entry name" value="IRON-SULFUR PROTEIN NUBPL"/>
    <property type="match status" value="1"/>
</dbReference>
<dbReference type="Pfam" id="PF10609">
    <property type="entry name" value="ParA"/>
    <property type="match status" value="1"/>
</dbReference>
<dbReference type="InterPro" id="IPR019591">
    <property type="entry name" value="Mrp/NBP35_ATP-bd"/>
</dbReference>
<evidence type="ECO:0000313" key="8">
    <source>
        <dbReference type="Proteomes" id="UP000010305"/>
    </source>
</evidence>
<dbReference type="InterPro" id="IPR033756">
    <property type="entry name" value="YlxH/NBP35"/>
</dbReference>
<sequence>MSIKNIIAICSAKGGVGKSTITAAIALSISKQYQVGILDADVYGPNQHILFDIKDKPQFITKNDDKYIKPFISKNIEIMSMGLMTESDEAVAWRGPMLSSAVRQLSNSTKWSNLDFLFIDMPPGTGDTYLTIFKELNLSNVILVTTPNKLSHADIKKTINLVNKFNVPIMGYIENNIFNQDKDTFSEKLSINKLGKFNFSEKMLNFDLDNDIEDADLISKKIIAHV</sequence>
<evidence type="ECO:0000313" key="7">
    <source>
        <dbReference type="EMBL" id="EJP72052.1"/>
    </source>
</evidence>
<evidence type="ECO:0000256" key="4">
    <source>
        <dbReference type="ARBA" id="ARBA00023004"/>
    </source>
</evidence>
<gene>
    <name evidence="7" type="ORF">NT01SARS_0537</name>
</gene>
<evidence type="ECO:0000256" key="2">
    <source>
        <dbReference type="ARBA" id="ARBA00022741"/>
    </source>
</evidence>
<dbReference type="GO" id="GO:0016226">
    <property type="term" value="P:iron-sulfur cluster assembly"/>
    <property type="evidence" value="ECO:0007669"/>
    <property type="project" value="InterPro"/>
</dbReference>
<accession>J4V0A1</accession>
<dbReference type="Proteomes" id="UP000010305">
    <property type="component" value="Unassembled WGS sequence"/>
</dbReference>
<organism evidence="7 8">
    <name type="scientific">SAR86 cluster bacterium SAR86A</name>
    <dbReference type="NCBI Taxonomy" id="1123866"/>
    <lineage>
        <taxon>Bacteria</taxon>
        <taxon>Pseudomonadati</taxon>
        <taxon>Pseudomonadota</taxon>
        <taxon>Gammaproteobacteria</taxon>
        <taxon>SAR86 cluster</taxon>
    </lineage>
</organism>
<evidence type="ECO:0000256" key="1">
    <source>
        <dbReference type="ARBA" id="ARBA00022723"/>
    </source>
</evidence>
<name>J4V0A1_9GAMM</name>
<dbReference type="HOGENOM" id="CLU_024839_0_2_6"/>
<dbReference type="PANTHER" id="PTHR42961">
    <property type="entry name" value="IRON-SULFUR PROTEIN NUBPL"/>
    <property type="match status" value="1"/>
</dbReference>